<proteinExistence type="predicted"/>
<dbReference type="PANTHER" id="PTHR33710">
    <property type="entry name" value="BNAC02G09200D PROTEIN"/>
    <property type="match status" value="1"/>
</dbReference>
<dbReference type="SUPFAM" id="SSF56219">
    <property type="entry name" value="DNase I-like"/>
    <property type="match status" value="1"/>
</dbReference>
<gene>
    <name evidence="1" type="ORF">LSAT_V11C500277190</name>
</gene>
<organism evidence="1 2">
    <name type="scientific">Lactuca sativa</name>
    <name type="common">Garden lettuce</name>
    <dbReference type="NCBI Taxonomy" id="4236"/>
    <lineage>
        <taxon>Eukaryota</taxon>
        <taxon>Viridiplantae</taxon>
        <taxon>Streptophyta</taxon>
        <taxon>Embryophyta</taxon>
        <taxon>Tracheophyta</taxon>
        <taxon>Spermatophyta</taxon>
        <taxon>Magnoliopsida</taxon>
        <taxon>eudicotyledons</taxon>
        <taxon>Gunneridae</taxon>
        <taxon>Pentapetalae</taxon>
        <taxon>asterids</taxon>
        <taxon>campanulids</taxon>
        <taxon>Asterales</taxon>
        <taxon>Asteraceae</taxon>
        <taxon>Cichorioideae</taxon>
        <taxon>Cichorieae</taxon>
        <taxon>Lactucinae</taxon>
        <taxon>Lactuca</taxon>
    </lineage>
</organism>
<comment type="caution">
    <text evidence="1">The sequence shown here is derived from an EMBL/GenBank/DDBJ whole genome shotgun (WGS) entry which is preliminary data.</text>
</comment>
<evidence type="ECO:0000313" key="2">
    <source>
        <dbReference type="Proteomes" id="UP000235145"/>
    </source>
</evidence>
<accession>A0A9R1VN57</accession>
<dbReference type="EMBL" id="NBSK02000005">
    <property type="protein sequence ID" value="KAJ0208379.1"/>
    <property type="molecule type" value="Genomic_DNA"/>
</dbReference>
<dbReference type="AlphaFoldDB" id="A0A9R1VN57"/>
<sequence>MVVYALQGANDKRQLWDQISRIITSFLGECIIMGDFNEVQDESERLGHLDLVDIDLGGPRFTWSDKWGSKFSKLDRFLVTEGIMGYFPHLTGLVLEKKIPDYPPILLLEHRVDYGPTSFRLFHSWFLMDRFDEVVWESWLNPDLGTVWNSTNRDQLSNKKKNVQEILEFIDRRLMIDDGSPDLREQRVSLLKEMSDLDHSS</sequence>
<keyword evidence="2" id="KW-1185">Reference proteome</keyword>
<evidence type="ECO:0008006" key="3">
    <source>
        <dbReference type="Google" id="ProtNLM"/>
    </source>
</evidence>
<dbReference type="InterPro" id="IPR036691">
    <property type="entry name" value="Endo/exonu/phosph_ase_sf"/>
</dbReference>
<evidence type="ECO:0000313" key="1">
    <source>
        <dbReference type="EMBL" id="KAJ0208379.1"/>
    </source>
</evidence>
<name>A0A9R1VN57_LACSA</name>
<dbReference type="Proteomes" id="UP000235145">
    <property type="component" value="Unassembled WGS sequence"/>
</dbReference>
<dbReference type="Gene3D" id="3.60.10.10">
    <property type="entry name" value="Endonuclease/exonuclease/phosphatase"/>
    <property type="match status" value="1"/>
</dbReference>
<protein>
    <recommendedName>
        <fullName evidence="3">Endonuclease/exonuclease/phosphatase domain-containing protein</fullName>
    </recommendedName>
</protein>
<reference evidence="1 2" key="1">
    <citation type="journal article" date="2017" name="Nat. Commun.">
        <title>Genome assembly with in vitro proximity ligation data and whole-genome triplication in lettuce.</title>
        <authorList>
            <person name="Reyes-Chin-Wo S."/>
            <person name="Wang Z."/>
            <person name="Yang X."/>
            <person name="Kozik A."/>
            <person name="Arikit S."/>
            <person name="Song C."/>
            <person name="Xia L."/>
            <person name="Froenicke L."/>
            <person name="Lavelle D.O."/>
            <person name="Truco M.J."/>
            <person name="Xia R."/>
            <person name="Zhu S."/>
            <person name="Xu C."/>
            <person name="Xu H."/>
            <person name="Xu X."/>
            <person name="Cox K."/>
            <person name="Korf I."/>
            <person name="Meyers B.C."/>
            <person name="Michelmore R.W."/>
        </authorList>
    </citation>
    <scope>NUCLEOTIDE SEQUENCE [LARGE SCALE GENOMIC DNA]</scope>
    <source>
        <strain evidence="2">cv. Salinas</strain>
        <tissue evidence="1">Seedlings</tissue>
    </source>
</reference>
<dbReference type="PANTHER" id="PTHR33710:SF64">
    <property type="entry name" value="ENDONUCLEASE_EXONUCLEASE_PHOSPHATASE DOMAIN-CONTAINING PROTEIN"/>
    <property type="match status" value="1"/>
</dbReference>